<keyword evidence="11" id="KW-0496">Mitochondrion</keyword>
<comment type="subcellular location">
    <subcellularLocation>
        <location evidence="11">Mitochondrion</location>
    </subcellularLocation>
</comment>
<evidence type="ECO:0000256" key="9">
    <source>
        <dbReference type="ARBA" id="ARBA00023264"/>
    </source>
</evidence>
<dbReference type="AlphaFoldDB" id="A0A482XCQ5"/>
<feature type="domain" description="PLD phosphodiesterase" evidence="12">
    <location>
        <begin position="152"/>
        <end position="178"/>
    </location>
</feature>
<reference evidence="13 14" key="1">
    <citation type="journal article" date="2017" name="Gigascience">
        <title>Genome sequence of the small brown planthopper, Laodelphax striatellus.</title>
        <authorList>
            <person name="Zhu J."/>
            <person name="Jiang F."/>
            <person name="Wang X."/>
            <person name="Yang P."/>
            <person name="Bao Y."/>
            <person name="Zhao W."/>
            <person name="Wang W."/>
            <person name="Lu H."/>
            <person name="Wang Q."/>
            <person name="Cui N."/>
            <person name="Li J."/>
            <person name="Chen X."/>
            <person name="Luo L."/>
            <person name="Yu J."/>
            <person name="Kang L."/>
            <person name="Cui F."/>
        </authorList>
    </citation>
    <scope>NUCLEOTIDE SEQUENCE [LARGE SCALE GENOMIC DNA]</scope>
    <source>
        <strain evidence="13">Lst14</strain>
    </source>
</reference>
<dbReference type="CDD" id="cd09137">
    <property type="entry name" value="PLDc_PGS1_euk_2"/>
    <property type="match status" value="1"/>
</dbReference>
<keyword evidence="11" id="KW-0067">ATP-binding</keyword>
<dbReference type="Pfam" id="PF13091">
    <property type="entry name" value="PLDc_2"/>
    <property type="match status" value="1"/>
</dbReference>
<gene>
    <name evidence="13" type="ORF">LSTR_LSTR001738</name>
</gene>
<dbReference type="CDD" id="cd09135">
    <property type="entry name" value="PLDc_PGS1_euk_1"/>
    <property type="match status" value="1"/>
</dbReference>
<dbReference type="PANTHER" id="PTHR12586">
    <property type="entry name" value="CDP-DIACYLGLYCEROL--SERINE O-PHOSPHATIDYLTRANSFERASE"/>
    <property type="match status" value="1"/>
</dbReference>
<dbReference type="EC" id="2.7.8.5" evidence="11"/>
<organism evidence="13 14">
    <name type="scientific">Laodelphax striatellus</name>
    <name type="common">Small brown planthopper</name>
    <name type="synonym">Delphax striatella</name>
    <dbReference type="NCBI Taxonomy" id="195883"/>
    <lineage>
        <taxon>Eukaryota</taxon>
        <taxon>Metazoa</taxon>
        <taxon>Ecdysozoa</taxon>
        <taxon>Arthropoda</taxon>
        <taxon>Hexapoda</taxon>
        <taxon>Insecta</taxon>
        <taxon>Pterygota</taxon>
        <taxon>Neoptera</taxon>
        <taxon>Paraneoptera</taxon>
        <taxon>Hemiptera</taxon>
        <taxon>Auchenorrhyncha</taxon>
        <taxon>Fulgoroidea</taxon>
        <taxon>Delphacidae</taxon>
        <taxon>Criomorphinae</taxon>
        <taxon>Laodelphax</taxon>
    </lineage>
</organism>
<evidence type="ECO:0000256" key="4">
    <source>
        <dbReference type="ARBA" id="ARBA00022516"/>
    </source>
</evidence>
<dbReference type="FunCoup" id="A0A482XCQ5">
    <property type="interactions" value="1496"/>
</dbReference>
<evidence type="ECO:0000256" key="1">
    <source>
        <dbReference type="ARBA" id="ARBA00003537"/>
    </source>
</evidence>
<evidence type="ECO:0000313" key="14">
    <source>
        <dbReference type="Proteomes" id="UP000291343"/>
    </source>
</evidence>
<dbReference type="GO" id="GO:0005739">
    <property type="term" value="C:mitochondrion"/>
    <property type="evidence" value="ECO:0007669"/>
    <property type="project" value="UniProtKB-SubCell"/>
</dbReference>
<dbReference type="SMR" id="A0A482XCQ5"/>
<evidence type="ECO:0000256" key="6">
    <source>
        <dbReference type="ARBA" id="ARBA00022737"/>
    </source>
</evidence>
<dbReference type="InParanoid" id="A0A482XCQ5"/>
<keyword evidence="7 11" id="KW-0443">Lipid metabolism</keyword>
<dbReference type="Proteomes" id="UP000291343">
    <property type="component" value="Unassembled WGS sequence"/>
</dbReference>
<proteinExistence type="inferred from homology"/>
<dbReference type="GO" id="GO:0005524">
    <property type="term" value="F:ATP binding"/>
    <property type="evidence" value="ECO:0007669"/>
    <property type="project" value="UniProtKB-KW"/>
</dbReference>
<evidence type="ECO:0000256" key="10">
    <source>
        <dbReference type="ARBA" id="ARBA00048586"/>
    </source>
</evidence>
<dbReference type="PANTHER" id="PTHR12586:SF1">
    <property type="entry name" value="CDP-DIACYLGLYCEROL--GLYCEROL-3-PHOSPHATE 3-PHOSPHATIDYLTRANSFERASE, MITOCHONDRIAL"/>
    <property type="match status" value="1"/>
</dbReference>
<dbReference type="InterPro" id="IPR001736">
    <property type="entry name" value="PLipase_D/transphosphatidylase"/>
</dbReference>
<dbReference type="InterPro" id="IPR025202">
    <property type="entry name" value="PLD-like_dom"/>
</dbReference>
<accession>A0A482XCQ5</accession>
<dbReference type="UniPathway" id="UPA00084">
    <property type="reaction ID" value="UER00503"/>
</dbReference>
<keyword evidence="4 11" id="KW-0444">Lipid biosynthesis</keyword>
<evidence type="ECO:0000256" key="8">
    <source>
        <dbReference type="ARBA" id="ARBA00023209"/>
    </source>
</evidence>
<evidence type="ECO:0000313" key="13">
    <source>
        <dbReference type="EMBL" id="RZF43477.1"/>
    </source>
</evidence>
<comment type="similarity">
    <text evidence="3 11">Belongs to the CDP-alcohol phosphatidyltransferase class-II family.</text>
</comment>
<keyword evidence="9 11" id="KW-1208">Phospholipid metabolism</keyword>
<keyword evidence="8 11" id="KW-0594">Phospholipid biosynthesis</keyword>
<evidence type="ECO:0000256" key="5">
    <source>
        <dbReference type="ARBA" id="ARBA00022679"/>
    </source>
</evidence>
<evidence type="ECO:0000256" key="11">
    <source>
        <dbReference type="RuleBase" id="RU365024"/>
    </source>
</evidence>
<keyword evidence="14" id="KW-1185">Reference proteome</keyword>
<comment type="pathway">
    <text evidence="2 11">Phospholipid metabolism; phosphatidylglycerol biosynthesis; phosphatidylglycerol from CDP-diacylglycerol: step 1/2.</text>
</comment>
<dbReference type="PIRSF" id="PIRSF000850">
    <property type="entry name" value="Phospholipase_D_PSS"/>
    <property type="match status" value="1"/>
</dbReference>
<dbReference type="STRING" id="195883.A0A482XCQ5"/>
<dbReference type="OrthoDB" id="10250191at2759"/>
<dbReference type="InterPro" id="IPR016270">
    <property type="entry name" value="PGS1"/>
</dbReference>
<evidence type="ECO:0000256" key="2">
    <source>
        <dbReference type="ARBA" id="ARBA00005042"/>
    </source>
</evidence>
<dbReference type="SUPFAM" id="SSF56024">
    <property type="entry name" value="Phospholipase D/nuclease"/>
    <property type="match status" value="1"/>
</dbReference>
<dbReference type="PROSITE" id="PS50035">
    <property type="entry name" value="PLD"/>
    <property type="match status" value="1"/>
</dbReference>
<dbReference type="GO" id="GO:0008444">
    <property type="term" value="F:CDP-diacylglycerol-glycerol-3-phosphate 3-phosphatidyltransferase activity"/>
    <property type="evidence" value="ECO:0007669"/>
    <property type="project" value="UniProtKB-EC"/>
</dbReference>
<dbReference type="Gene3D" id="3.30.870.10">
    <property type="entry name" value="Endonuclease Chain A"/>
    <property type="match status" value="2"/>
</dbReference>
<comment type="catalytic activity">
    <reaction evidence="10 11">
        <text>a CDP-1,2-diacyl-sn-glycerol + sn-glycerol 3-phosphate = a 1,2-diacyl-sn-glycero-3-phospho-(1'-sn-glycero-3'-phosphate) + CMP + H(+)</text>
        <dbReference type="Rhea" id="RHEA:12593"/>
        <dbReference type="ChEBI" id="CHEBI:15378"/>
        <dbReference type="ChEBI" id="CHEBI:57597"/>
        <dbReference type="ChEBI" id="CHEBI:58332"/>
        <dbReference type="ChEBI" id="CHEBI:60110"/>
        <dbReference type="ChEBI" id="CHEBI:60377"/>
        <dbReference type="EC" id="2.7.8.5"/>
    </reaction>
</comment>
<protein>
    <recommendedName>
        <fullName evidence="11">CDP-diacylglycerol--glycerol-3-phosphate 3-phosphatidyltransferase</fullName>
        <ecNumber evidence="11">2.7.8.5</ecNumber>
    </recommendedName>
</protein>
<evidence type="ECO:0000256" key="3">
    <source>
        <dbReference type="ARBA" id="ARBA00010682"/>
    </source>
</evidence>
<dbReference type="EMBL" id="QKKF02012754">
    <property type="protein sequence ID" value="RZF43477.1"/>
    <property type="molecule type" value="Genomic_DNA"/>
</dbReference>
<comment type="caution">
    <text evidence="13">The sequence shown here is derived from an EMBL/GenBank/DDBJ whole genome shotgun (WGS) entry which is preliminary data.</text>
</comment>
<keyword evidence="11" id="KW-0547">Nucleotide-binding</keyword>
<dbReference type="SMART" id="SM00155">
    <property type="entry name" value="PLDc"/>
    <property type="match status" value="2"/>
</dbReference>
<name>A0A482XCQ5_LAOST</name>
<keyword evidence="6" id="KW-0677">Repeat</keyword>
<comment type="function">
    <text evidence="1 11">Functions in the biosynthesis of the anionic phospholipids phosphatidylglycerol and cardiolipin.</text>
</comment>
<evidence type="ECO:0000259" key="12">
    <source>
        <dbReference type="PROSITE" id="PS50035"/>
    </source>
</evidence>
<dbReference type="GO" id="GO:0032049">
    <property type="term" value="P:cardiolipin biosynthetic process"/>
    <property type="evidence" value="ECO:0007669"/>
    <property type="project" value="InterPro"/>
</dbReference>
<evidence type="ECO:0000256" key="7">
    <source>
        <dbReference type="ARBA" id="ARBA00023098"/>
    </source>
</evidence>
<sequence>MRLILNAVEKTIESSTLLLPPSLSWLRSTAPGFGVNGDNITVLQKPDDFYNNLIHLCQNARRRISLASLYLGTGQLEEKLVDILSDRLNELGESLEVNILLDANRGSRGDRNSRTMLTPLIKTHPHCKVSMFHTPALRGLLRYVLPTRYNELIGLQHMKLYLFDDTVIVSGANLSTDYFTNRQDRYVIIKSQELADFYYGYIQKVSSVSLLLNEENKLISQSSSHHPFLAPKNAYVECAQKRIWGYFQSELEKPKVEKQTDDTLIFPLFELPPFGIHQDSIATQRIIELADQKSTLNLATGYFNLTETLKNSILFRSQAQFRILMAHPMANSFFKAPGLAGGIPSVYTNIALSFISLANKCKQAHRIRLFEYQKPGWTFHSKGLWQNLEDNRMLTLVGSSNYGARSVNRDLESQIVIITANEKLKASLSNEQKQLFEVGIPFSNEVVLQPDRNPPLWTKAFSWLFKGFF</sequence>
<keyword evidence="5 11" id="KW-0808">Transferase</keyword>